<evidence type="ECO:0000256" key="8">
    <source>
        <dbReference type="PROSITE-ProRule" id="PRU00339"/>
    </source>
</evidence>
<feature type="repeat" description="TPR" evidence="8">
    <location>
        <begin position="778"/>
        <end position="811"/>
    </location>
</feature>
<feature type="repeat" description="TPR" evidence="8">
    <location>
        <begin position="846"/>
        <end position="879"/>
    </location>
</feature>
<dbReference type="UniPathway" id="UPA00378"/>
<keyword evidence="6" id="KW-0677">Repeat</keyword>
<dbReference type="EMBL" id="FOQU01000008">
    <property type="protein sequence ID" value="SFJ56389.1"/>
    <property type="molecule type" value="Genomic_DNA"/>
</dbReference>
<dbReference type="Pfam" id="PF00515">
    <property type="entry name" value="TPR_1"/>
    <property type="match status" value="2"/>
</dbReference>
<feature type="repeat" description="TPR" evidence="8">
    <location>
        <begin position="147"/>
        <end position="180"/>
    </location>
</feature>
<dbReference type="Pfam" id="PF13432">
    <property type="entry name" value="TPR_16"/>
    <property type="match status" value="3"/>
</dbReference>
<dbReference type="PANTHER" id="PTHR44835:SF1">
    <property type="entry name" value="PROTEIN O-GLCNAC TRANSFERASE"/>
    <property type="match status" value="1"/>
</dbReference>
<dbReference type="Gene3D" id="3.40.50.2000">
    <property type="entry name" value="Glycogen Phosphorylase B"/>
    <property type="match status" value="2"/>
</dbReference>
<proteinExistence type="inferred from homology"/>
<evidence type="ECO:0000256" key="3">
    <source>
        <dbReference type="ARBA" id="ARBA00011970"/>
    </source>
</evidence>
<feature type="repeat" description="TPR" evidence="8">
    <location>
        <begin position="79"/>
        <end position="112"/>
    </location>
</feature>
<keyword evidence="5 10" id="KW-0808">Transferase</keyword>
<evidence type="ECO:0000259" key="9">
    <source>
        <dbReference type="Pfam" id="PF13844"/>
    </source>
</evidence>
<name>A0A1I3SFC7_9BURK</name>
<accession>A0A1I3SFC7</accession>
<dbReference type="PANTHER" id="PTHR44835">
    <property type="entry name" value="UDP-N-ACETYLGLUCOSAMINE--PEPTIDE N-ACETYLGLUCOSAMINYLTRANSFERASE SPINDLY-RELATED"/>
    <property type="match status" value="1"/>
</dbReference>
<sequence>MSATGSPGVELLPTPIEAGLAHQHAGRFAEASAIYRQILQAQPDHADALHLLGLIAYHEGRLEESVDWIMRALAVGPSAIFYSNLGNALGRMGRHAAALESYRQALALQPDYVHAHNNLGNMQRELRQYDAAVQSFRTVIALQPGYAQAYNNLANALVDLGDLEGAIDHYRKTIELQPDLMEPYSNLLFILSYREATSPADYLTQALRFGEQATTLAQPFTDWPADDRTHHRASSRPLRVGFVSGDLKTHPVGFFLESILAHLDPQRIEAIAYPTRHVEDELTARIKPRFAAWTPLAGLTDETAARRIRDDRIDILVDLAGHTVHNRLPVFAWRPAPVQVSWLGYFASTGLRSIDYVLADRHVVPTDEEQQFVERVWRLPDSYLCFTPPTEAVAVSALPMLAHGAITFGCFNHLMKMNDTVVSAWARILNAVPGSRLFLKAKQLDDEFARRATLQRFAALGIDGARLILEGRSPRNEYLAAYNRVDIALSPFPYPGGTVSVEGLWMGVPVLCCRGDRFLGHLCESLLQSAGLADWIATDTDDYVAKAVAFAADQKHLAALRAGLRTQILTSPLCDAPRFAKHLEAAFAGMYRQRTDSTPSRRVPDAQTIQRLLEEALAHHQVNRFAEAHARYQRILAVLPKHADALHFSGLLACQIGESAAGIALMRESIAANPNAIYYNNLGNMLKDSGALPDAIDCYRRAVALKGDYAEAHNNLGNALRESGDAAGSMESCAQAIALRPGYAEAYNNLGNALKDLQQLEAAALSYGKAIDARPGFAEAHNNLGNVLKQQGHLDAAIECYRASIAAAPTLVVAHNNLGIALTERGAYREAIASFTTVATLTPDRADAHNTLGNALNGQGRLEEAVAAYERAIAVAPDFADAYHNLANALNRMGRAQQALTMSRKALSLKDDVPSFHNNLGTILADLNDFDAAVDSYRRALALDPDYAESHTCVLFGQSYTTGWSPEKHLRDARYFGERMTARARPFVYQRAAPGSALAARPLRIGFVSADLRKHPVGYFIESVLTHLDRTRIEPIAYSNALLHDELTERLRPRFAAWRHIVDQSDEAVAQRIHDDRIDILVDLSGHTGRNRLPVFAWKPAPVQVSWLGYFATTGIAEIDYVLGDRHVLPTNEEGHFVEQLWRLPDSYLCFTLPEREIDIGPLPALTRGAVTFGNLNNQKKLNDGVIAVWSRILQALPESRLLLKNHQLNEPWTQRATLERFAAHGIAAERLVLEGPSPRDQYFATFNRVDLALDPFPYPGGTTSVEGLWMGVPVLSRRGDRFLSHLGETVLHTVGLSDWIATDDDDYVAKAIAFAQDLPRLAALREGLRAQVLQSPLCDALRFARQLEAAFTEMWLRRVA</sequence>
<comment type="pathway">
    <text evidence="1">Protein modification; protein glycosylation.</text>
</comment>
<evidence type="ECO:0000313" key="10">
    <source>
        <dbReference type="EMBL" id="SFJ56389.1"/>
    </source>
</evidence>
<keyword evidence="11" id="KW-1185">Reference proteome</keyword>
<evidence type="ECO:0000256" key="1">
    <source>
        <dbReference type="ARBA" id="ARBA00004922"/>
    </source>
</evidence>
<dbReference type="InterPro" id="IPR051939">
    <property type="entry name" value="Glycosyltr_41/O-GlcNAc_trsf"/>
</dbReference>
<evidence type="ECO:0000256" key="7">
    <source>
        <dbReference type="ARBA" id="ARBA00022803"/>
    </source>
</evidence>
<evidence type="ECO:0000313" key="11">
    <source>
        <dbReference type="Proteomes" id="UP000199548"/>
    </source>
</evidence>
<dbReference type="PROSITE" id="PS50293">
    <property type="entry name" value="TPR_REGION"/>
    <property type="match status" value="4"/>
</dbReference>
<dbReference type="Pfam" id="PF13844">
    <property type="entry name" value="Glyco_transf_41"/>
    <property type="match status" value="4"/>
</dbReference>
<feature type="repeat" description="TPR" evidence="8">
    <location>
        <begin position="914"/>
        <end position="947"/>
    </location>
</feature>
<feature type="domain" description="O-GlcNAc transferase C-terminal" evidence="9">
    <location>
        <begin position="232"/>
        <end position="384"/>
    </location>
</feature>
<dbReference type="RefSeq" id="WP_245811677.1">
    <property type="nucleotide sequence ID" value="NZ_CP041745.1"/>
</dbReference>
<dbReference type="InterPro" id="IPR011990">
    <property type="entry name" value="TPR-like_helical_dom_sf"/>
</dbReference>
<protein>
    <recommendedName>
        <fullName evidence="3">protein O-GlcNAc transferase</fullName>
        <ecNumber evidence="3">2.4.1.255</ecNumber>
    </recommendedName>
</protein>
<evidence type="ECO:0000256" key="4">
    <source>
        <dbReference type="ARBA" id="ARBA00022676"/>
    </source>
</evidence>
<feature type="domain" description="O-GlcNAc transferase C-terminal" evidence="9">
    <location>
        <begin position="998"/>
        <end position="1149"/>
    </location>
</feature>
<dbReference type="SUPFAM" id="SSF48452">
    <property type="entry name" value="TPR-like"/>
    <property type="match status" value="3"/>
</dbReference>
<evidence type="ECO:0000256" key="5">
    <source>
        <dbReference type="ARBA" id="ARBA00022679"/>
    </source>
</evidence>
<feature type="domain" description="O-GlcNAc transferase C-terminal" evidence="9">
    <location>
        <begin position="400"/>
        <end position="582"/>
    </location>
</feature>
<evidence type="ECO:0000256" key="6">
    <source>
        <dbReference type="ARBA" id="ARBA00022737"/>
    </source>
</evidence>
<feature type="repeat" description="TPR" evidence="8">
    <location>
        <begin position="744"/>
        <end position="777"/>
    </location>
</feature>
<dbReference type="InterPro" id="IPR029489">
    <property type="entry name" value="OGT/SEC/SPY_C"/>
</dbReference>
<feature type="repeat" description="TPR" evidence="8">
    <location>
        <begin position="676"/>
        <end position="709"/>
    </location>
</feature>
<evidence type="ECO:0000256" key="2">
    <source>
        <dbReference type="ARBA" id="ARBA00005386"/>
    </source>
</evidence>
<dbReference type="Pfam" id="PF13176">
    <property type="entry name" value="TPR_7"/>
    <property type="match status" value="1"/>
</dbReference>
<gene>
    <name evidence="10" type="ORF">SAMN05192543_108142</name>
</gene>
<keyword evidence="4" id="KW-0328">Glycosyltransferase</keyword>
<dbReference type="Gene3D" id="1.25.40.10">
    <property type="entry name" value="Tetratricopeptide repeat domain"/>
    <property type="match status" value="9"/>
</dbReference>
<dbReference type="Gene3D" id="3.40.50.11380">
    <property type="match status" value="2"/>
</dbReference>
<feature type="repeat" description="TPR" evidence="8">
    <location>
        <begin position="880"/>
        <end position="913"/>
    </location>
</feature>
<dbReference type="Proteomes" id="UP000199548">
    <property type="component" value="Unassembled WGS sequence"/>
</dbReference>
<dbReference type="GO" id="GO:0097363">
    <property type="term" value="F:protein O-acetylglucosaminyltransferase activity"/>
    <property type="evidence" value="ECO:0007669"/>
    <property type="project" value="UniProtKB-EC"/>
</dbReference>
<dbReference type="SUPFAM" id="SSF53756">
    <property type="entry name" value="UDP-Glycosyltransferase/glycogen phosphorylase"/>
    <property type="match status" value="2"/>
</dbReference>
<dbReference type="SMART" id="SM00028">
    <property type="entry name" value="TPR"/>
    <property type="match status" value="14"/>
</dbReference>
<dbReference type="STRING" id="420953.SAMN05192543_108142"/>
<reference evidence="10 11" key="1">
    <citation type="submission" date="2016-10" db="EMBL/GenBank/DDBJ databases">
        <authorList>
            <person name="de Groot N.N."/>
        </authorList>
    </citation>
    <scope>NUCLEOTIDE SEQUENCE [LARGE SCALE GENOMIC DNA]</scope>
    <source>
        <strain evidence="10 11">LMG 23650</strain>
    </source>
</reference>
<dbReference type="Pfam" id="PF13414">
    <property type="entry name" value="TPR_11"/>
    <property type="match status" value="3"/>
</dbReference>
<feature type="repeat" description="TPR" evidence="8">
    <location>
        <begin position="812"/>
        <end position="845"/>
    </location>
</feature>
<dbReference type="InterPro" id="IPR019734">
    <property type="entry name" value="TPR_rpt"/>
</dbReference>
<organism evidence="10 11">
    <name type="scientific">Paraburkholderia megapolitana</name>
    <dbReference type="NCBI Taxonomy" id="420953"/>
    <lineage>
        <taxon>Bacteria</taxon>
        <taxon>Pseudomonadati</taxon>
        <taxon>Pseudomonadota</taxon>
        <taxon>Betaproteobacteria</taxon>
        <taxon>Burkholderiales</taxon>
        <taxon>Burkholderiaceae</taxon>
        <taxon>Paraburkholderia</taxon>
    </lineage>
</organism>
<comment type="similarity">
    <text evidence="2">Belongs to the glycosyltransferase 41 family. O-GlcNAc transferase subfamily.</text>
</comment>
<dbReference type="PROSITE" id="PS50005">
    <property type="entry name" value="TPR"/>
    <property type="match status" value="10"/>
</dbReference>
<keyword evidence="7 8" id="KW-0802">TPR repeat</keyword>
<feature type="domain" description="O-GlcNAc transferase C-terminal" evidence="9">
    <location>
        <begin position="1166"/>
        <end position="1347"/>
    </location>
</feature>
<dbReference type="EC" id="2.4.1.255" evidence="3"/>
<feature type="repeat" description="TPR" evidence="8">
    <location>
        <begin position="113"/>
        <end position="146"/>
    </location>
</feature>